<feature type="compositionally biased region" description="Low complexity" evidence="8">
    <location>
        <begin position="109"/>
        <end position="139"/>
    </location>
</feature>
<dbReference type="InterPro" id="IPR003770">
    <property type="entry name" value="MLTG-like"/>
</dbReference>
<feature type="transmembrane region" description="Helical" evidence="7">
    <location>
        <begin position="339"/>
        <end position="360"/>
    </location>
</feature>
<organism evidence="9 10">
    <name type="scientific">Kitasatospora paranensis</name>
    <dbReference type="NCBI Taxonomy" id="258053"/>
    <lineage>
        <taxon>Bacteria</taxon>
        <taxon>Bacillati</taxon>
        <taxon>Actinomycetota</taxon>
        <taxon>Actinomycetes</taxon>
        <taxon>Kitasatosporales</taxon>
        <taxon>Streptomycetaceae</taxon>
        <taxon>Kitasatospora</taxon>
    </lineage>
</organism>
<dbReference type="PANTHER" id="PTHR30518">
    <property type="entry name" value="ENDOLYTIC MUREIN TRANSGLYCOSYLASE"/>
    <property type="match status" value="1"/>
</dbReference>
<evidence type="ECO:0000256" key="4">
    <source>
        <dbReference type="ARBA" id="ARBA00023136"/>
    </source>
</evidence>
<name>A0ABW2FT03_9ACTN</name>
<gene>
    <name evidence="7 9" type="primary">mltG</name>
    <name evidence="9" type="ORF">ACFQMG_12555</name>
</gene>
<keyword evidence="5 7" id="KW-0456">Lyase</keyword>
<protein>
    <recommendedName>
        <fullName evidence="7">Endolytic murein transglycosylase</fullName>
        <ecNumber evidence="7">4.2.2.29</ecNumber>
    </recommendedName>
    <alternativeName>
        <fullName evidence="7">Peptidoglycan lytic transglycosylase</fullName>
    </alternativeName>
    <alternativeName>
        <fullName evidence="7">Peptidoglycan polymerization terminase</fullName>
    </alternativeName>
</protein>
<keyword evidence="1 7" id="KW-1003">Cell membrane</keyword>
<comment type="function">
    <text evidence="7">Functions as a peptidoglycan terminase that cleaves nascent peptidoglycan strands endolytically to terminate their elongation.</text>
</comment>
<keyword evidence="6 7" id="KW-0961">Cell wall biogenesis/degradation</keyword>
<comment type="subcellular location">
    <subcellularLocation>
        <location evidence="7">Cell membrane</location>
        <topology evidence="7">Single-pass membrane protein</topology>
    </subcellularLocation>
</comment>
<reference evidence="10" key="1">
    <citation type="journal article" date="2019" name="Int. J. Syst. Evol. Microbiol.">
        <title>The Global Catalogue of Microorganisms (GCM) 10K type strain sequencing project: providing services to taxonomists for standard genome sequencing and annotation.</title>
        <authorList>
            <consortium name="The Broad Institute Genomics Platform"/>
            <consortium name="The Broad Institute Genome Sequencing Center for Infectious Disease"/>
            <person name="Wu L."/>
            <person name="Ma J."/>
        </authorList>
    </citation>
    <scope>NUCLEOTIDE SEQUENCE [LARGE SCALE GENOMIC DNA]</scope>
    <source>
        <strain evidence="10">CGMCC 1.12859</strain>
    </source>
</reference>
<evidence type="ECO:0000256" key="8">
    <source>
        <dbReference type="SAM" id="MobiDB-lite"/>
    </source>
</evidence>
<dbReference type="PANTHER" id="PTHR30518:SF2">
    <property type="entry name" value="ENDOLYTIC MUREIN TRANSGLYCOSYLASE"/>
    <property type="match status" value="1"/>
</dbReference>
<evidence type="ECO:0000256" key="2">
    <source>
        <dbReference type="ARBA" id="ARBA00022692"/>
    </source>
</evidence>
<accession>A0ABW2FT03</accession>
<dbReference type="HAMAP" id="MF_02065">
    <property type="entry name" value="MltG"/>
    <property type="match status" value="1"/>
</dbReference>
<dbReference type="EC" id="4.2.2.29" evidence="7"/>
<evidence type="ECO:0000256" key="1">
    <source>
        <dbReference type="ARBA" id="ARBA00022475"/>
    </source>
</evidence>
<comment type="similarity">
    <text evidence="7">Belongs to the transglycosylase MltG family.</text>
</comment>
<dbReference type="RefSeq" id="WP_380231080.1">
    <property type="nucleotide sequence ID" value="NZ_JBHSVH010000002.1"/>
</dbReference>
<feature type="compositionally biased region" description="Gly residues" evidence="8">
    <location>
        <begin position="140"/>
        <end position="151"/>
    </location>
</feature>
<dbReference type="Proteomes" id="UP001596435">
    <property type="component" value="Unassembled WGS sequence"/>
</dbReference>
<feature type="region of interest" description="Disordered" evidence="8">
    <location>
        <begin position="60"/>
        <end position="334"/>
    </location>
</feature>
<feature type="compositionally biased region" description="Low complexity" evidence="8">
    <location>
        <begin position="169"/>
        <end position="191"/>
    </location>
</feature>
<keyword evidence="4 7" id="KW-0472">Membrane</keyword>
<feature type="compositionally biased region" description="Low complexity" evidence="8">
    <location>
        <begin position="69"/>
        <end position="102"/>
    </location>
</feature>
<evidence type="ECO:0000256" key="6">
    <source>
        <dbReference type="ARBA" id="ARBA00023316"/>
    </source>
</evidence>
<comment type="caution">
    <text evidence="9">The sequence shown here is derived from an EMBL/GenBank/DDBJ whole genome shotgun (WGS) entry which is preliminary data.</text>
</comment>
<proteinExistence type="inferred from homology"/>
<feature type="compositionally biased region" description="Low complexity" evidence="8">
    <location>
        <begin position="152"/>
        <end position="161"/>
    </location>
</feature>
<dbReference type="EMBL" id="JBHTAJ010000019">
    <property type="protein sequence ID" value="MFC7180384.1"/>
    <property type="molecule type" value="Genomic_DNA"/>
</dbReference>
<feature type="compositionally biased region" description="Basic and acidic residues" evidence="8">
    <location>
        <begin position="309"/>
        <end position="326"/>
    </location>
</feature>
<feature type="compositionally biased region" description="Low complexity" evidence="8">
    <location>
        <begin position="205"/>
        <end position="222"/>
    </location>
</feature>
<keyword evidence="3 7" id="KW-1133">Transmembrane helix</keyword>
<evidence type="ECO:0000256" key="5">
    <source>
        <dbReference type="ARBA" id="ARBA00023239"/>
    </source>
</evidence>
<dbReference type="Pfam" id="PF02618">
    <property type="entry name" value="YceG"/>
    <property type="match status" value="1"/>
</dbReference>
<comment type="catalytic activity">
    <reaction evidence="7">
        <text>a peptidoglycan chain = a peptidoglycan chain with N-acetyl-1,6-anhydromuramyl-[peptide] at the reducing end + a peptidoglycan chain with N-acetylglucosamine at the non-reducing end.</text>
        <dbReference type="EC" id="4.2.2.29"/>
    </reaction>
</comment>
<keyword evidence="2 7" id="KW-0812">Transmembrane</keyword>
<keyword evidence="10" id="KW-1185">Reference proteome</keyword>
<feature type="site" description="Important for catalytic activity" evidence="7">
    <location>
        <position position="561"/>
    </location>
</feature>
<feature type="compositionally biased region" description="Low complexity" evidence="8">
    <location>
        <begin position="24"/>
        <end position="44"/>
    </location>
</feature>
<evidence type="ECO:0000313" key="9">
    <source>
        <dbReference type="EMBL" id="MFC7180384.1"/>
    </source>
</evidence>
<sequence length="690" mass="74165">MTDLGGGYRPQGDQPWYPGDPGYDVQQAQQQPVDQTGGWQVPQGQFVQQQQQQYGQQQFVQQQGGGQQGYPQQQMQQQGYPQQAQQAQQTQQQYGQQQFVQQQGGGQQGYPQQRMQGPVPPQQMQQQGYLQQAQQQYGQQQGGGQQYGGQQGYPQQQAAQQTGSWQTVQQPGAQQGFPAQGQQQQFPQAGGQQVGGQQPGGQQVGGQQFAQQQGRQAGQQPGRPGPQGGPQQTTGQMPSVQGVPRQQPGAPVPSPRRADPAGPGPDGIDWEAAAAALDNPAGPDAGTEADPEEWAEHGAEDDYADEADHDSFFGEEDTSRDADRKRKEQGKKAGRRNRGACLVVALVLLGATGGAGWWGYGFYQDHFGPPPDYTGKGAGSVHIQIKDGATGSEIGKTLLDAGVVKSIKAFVAAEGKNPKSGGIQPGFYTMARQMAASEAVSFLVDSANGNSLILPEGLKAVDIYDRIDAKLKLPKGTTANVAKTQVNSFGLPAYAQGNLEGFLYPTRYSVGQGMKPEDLLKQMVANAVKRYGDLNLDQGAQKIGLKSGYEVLIEASILQAEGNNSEDFGKMARAMYNRLNTKVTQGKLQLDTTLQYKLGRANFTAAERAGDKSPYNTYVNKGLPPTPISNPGDEAIQAVLNPPPGDWVYWLAFSPTETRFAATGAEHAKNTQEWCVSRGLKFDTATVTCV</sequence>
<evidence type="ECO:0000256" key="7">
    <source>
        <dbReference type="HAMAP-Rule" id="MF_02065"/>
    </source>
</evidence>
<feature type="compositionally biased region" description="Low complexity" evidence="8">
    <location>
        <begin position="266"/>
        <end position="286"/>
    </location>
</feature>
<evidence type="ECO:0000313" key="10">
    <source>
        <dbReference type="Proteomes" id="UP001596435"/>
    </source>
</evidence>
<dbReference type="Gene3D" id="3.30.1490.480">
    <property type="entry name" value="Endolytic murein transglycosylase"/>
    <property type="match status" value="1"/>
</dbReference>
<evidence type="ECO:0000256" key="3">
    <source>
        <dbReference type="ARBA" id="ARBA00022989"/>
    </source>
</evidence>
<dbReference type="NCBIfam" id="TIGR00247">
    <property type="entry name" value="endolytic transglycosylase MltG"/>
    <property type="match status" value="1"/>
</dbReference>
<feature type="compositionally biased region" description="Gly residues" evidence="8">
    <location>
        <begin position="192"/>
        <end position="204"/>
    </location>
</feature>
<feature type="region of interest" description="Disordered" evidence="8">
    <location>
        <begin position="1"/>
        <end position="44"/>
    </location>
</feature>